<evidence type="ECO:0000313" key="1">
    <source>
        <dbReference type="EMBL" id="KAL3522960.1"/>
    </source>
</evidence>
<evidence type="ECO:0000313" key="2">
    <source>
        <dbReference type="Proteomes" id="UP001630127"/>
    </source>
</evidence>
<gene>
    <name evidence="1" type="ORF">ACH5RR_015794</name>
</gene>
<name>A0ABD2ZXK4_9GENT</name>
<comment type="caution">
    <text evidence="1">The sequence shown here is derived from an EMBL/GenBank/DDBJ whole genome shotgun (WGS) entry which is preliminary data.</text>
</comment>
<dbReference type="EMBL" id="JBJUIK010000007">
    <property type="protein sequence ID" value="KAL3522960.1"/>
    <property type="molecule type" value="Genomic_DNA"/>
</dbReference>
<keyword evidence="2" id="KW-1185">Reference proteome</keyword>
<proteinExistence type="predicted"/>
<protein>
    <submittedName>
        <fullName evidence="1">Uncharacterized protein</fullName>
    </submittedName>
</protein>
<sequence length="103" mass="12198">MHRIWLDISGRVQILDSRLKVYPPKLNKRGMSRSTVGEFENALMQIREENNRIALRIKHGENFRDCLNFQKNGQHNWASRYCENLRNVNYASDYAMSFDDDCS</sequence>
<dbReference type="Proteomes" id="UP001630127">
    <property type="component" value="Unassembled WGS sequence"/>
</dbReference>
<dbReference type="AlphaFoldDB" id="A0ABD2ZXK4"/>
<organism evidence="1 2">
    <name type="scientific">Cinchona calisaya</name>
    <dbReference type="NCBI Taxonomy" id="153742"/>
    <lineage>
        <taxon>Eukaryota</taxon>
        <taxon>Viridiplantae</taxon>
        <taxon>Streptophyta</taxon>
        <taxon>Embryophyta</taxon>
        <taxon>Tracheophyta</taxon>
        <taxon>Spermatophyta</taxon>
        <taxon>Magnoliopsida</taxon>
        <taxon>eudicotyledons</taxon>
        <taxon>Gunneridae</taxon>
        <taxon>Pentapetalae</taxon>
        <taxon>asterids</taxon>
        <taxon>lamiids</taxon>
        <taxon>Gentianales</taxon>
        <taxon>Rubiaceae</taxon>
        <taxon>Cinchonoideae</taxon>
        <taxon>Cinchoneae</taxon>
        <taxon>Cinchona</taxon>
    </lineage>
</organism>
<accession>A0ABD2ZXK4</accession>
<reference evidence="1 2" key="1">
    <citation type="submission" date="2024-11" db="EMBL/GenBank/DDBJ databases">
        <title>A near-complete genome assembly of Cinchona calisaya.</title>
        <authorList>
            <person name="Lian D.C."/>
            <person name="Zhao X.W."/>
            <person name="Wei L."/>
        </authorList>
    </citation>
    <scope>NUCLEOTIDE SEQUENCE [LARGE SCALE GENOMIC DNA]</scope>
    <source>
        <tissue evidence="1">Nenye</tissue>
    </source>
</reference>